<keyword evidence="9 10" id="KW-0807">Transducer</keyword>
<evidence type="ECO:0000256" key="1">
    <source>
        <dbReference type="ARBA" id="ARBA00004651"/>
    </source>
</evidence>
<evidence type="ECO:0000256" key="3">
    <source>
        <dbReference type="ARBA" id="ARBA00022606"/>
    </source>
</evidence>
<feature type="transmembrane region" description="Helical" evidence="10">
    <location>
        <begin position="285"/>
        <end position="303"/>
    </location>
</feature>
<sequence length="381" mass="43659">MTGKRDLSDLVLRLKIHGGWYDLGSRNLSYLQRFRLVCFVGMLPFILVAFFRAGLIETLNKSAYLSFGAVYVTVKAVSYYLQRDRTRLIVERLVYLIQERRTPYDIQIFDRYSKLAWKSVYLLEVVSAIYVSSYFGFPMIYELGVCLAGTADPGGEPYSFPHPLESLIPKRRSGLYYLIWFLSAVWCWLLLAYAIVSLGFLFVVVTYCCILLRSLAKEIEAFSATPEDGRALGRITLHYQQLLQLSVDMKAVIGPPMAAQNAVGALLLTLLVYNISHNLKGDPMLLMVNVFAWVTMINIIFMSCLTGEMLQAESQKIYESFCDLPYHEMPPKLRKALSFLILLSLKPMVINYKRKLPLNLRFFQEIVDSSYTYFMLLNSLA</sequence>
<feature type="transmembrane region" description="Helical" evidence="10">
    <location>
        <begin position="252"/>
        <end position="273"/>
    </location>
</feature>
<evidence type="ECO:0000256" key="5">
    <source>
        <dbReference type="ARBA" id="ARBA00022725"/>
    </source>
</evidence>
<name>A0A385H5Z8_9HEMI</name>
<organism evidence="11">
    <name type="scientific">Yemma signatus</name>
    <dbReference type="NCBI Taxonomy" id="300820"/>
    <lineage>
        <taxon>Eukaryota</taxon>
        <taxon>Metazoa</taxon>
        <taxon>Ecdysozoa</taxon>
        <taxon>Arthropoda</taxon>
        <taxon>Hexapoda</taxon>
        <taxon>Insecta</taxon>
        <taxon>Pterygota</taxon>
        <taxon>Neoptera</taxon>
        <taxon>Paraneoptera</taxon>
        <taxon>Hemiptera</taxon>
        <taxon>Heteroptera</taxon>
        <taxon>Panheteroptera</taxon>
        <taxon>Pentatomomorpha</taxon>
        <taxon>Lygaeoidea</taxon>
        <taxon>Berytidae</taxon>
        <taxon>Yemma</taxon>
    </lineage>
</organism>
<evidence type="ECO:0000256" key="2">
    <source>
        <dbReference type="ARBA" id="ARBA00022475"/>
    </source>
</evidence>
<keyword evidence="6 10" id="KW-1133">Transmembrane helix</keyword>
<protein>
    <recommendedName>
        <fullName evidence="10">Odorant receptor</fullName>
    </recommendedName>
</protein>
<dbReference type="GO" id="GO:0005886">
    <property type="term" value="C:plasma membrane"/>
    <property type="evidence" value="ECO:0007669"/>
    <property type="project" value="UniProtKB-SubCell"/>
</dbReference>
<dbReference type="GO" id="GO:0005549">
    <property type="term" value="F:odorant binding"/>
    <property type="evidence" value="ECO:0007669"/>
    <property type="project" value="InterPro"/>
</dbReference>
<reference evidence="11" key="1">
    <citation type="submission" date="2017-10" db="EMBL/GenBank/DDBJ databases">
        <authorList>
            <person name="Banno H."/>
            <person name="Chua N.-H."/>
        </authorList>
    </citation>
    <scope>NUCLEOTIDE SEQUENCE</scope>
</reference>
<comment type="caution">
    <text evidence="10">Lacks conserved residue(s) required for the propagation of feature annotation.</text>
</comment>
<dbReference type="EMBL" id="MG204641">
    <property type="protein sequence ID" value="AXX83007.1"/>
    <property type="molecule type" value="mRNA"/>
</dbReference>
<dbReference type="Pfam" id="PF02949">
    <property type="entry name" value="7tm_6"/>
    <property type="match status" value="1"/>
</dbReference>
<evidence type="ECO:0000256" key="6">
    <source>
        <dbReference type="ARBA" id="ARBA00022989"/>
    </source>
</evidence>
<evidence type="ECO:0000313" key="11">
    <source>
        <dbReference type="EMBL" id="AXX83007.1"/>
    </source>
</evidence>
<keyword evidence="4 10" id="KW-0812">Transmembrane</keyword>
<dbReference type="InterPro" id="IPR004117">
    <property type="entry name" value="7tm6_olfct_rcpt"/>
</dbReference>
<evidence type="ECO:0000256" key="10">
    <source>
        <dbReference type="RuleBase" id="RU351113"/>
    </source>
</evidence>
<evidence type="ECO:0000256" key="4">
    <source>
        <dbReference type="ARBA" id="ARBA00022692"/>
    </source>
</evidence>
<dbReference type="GO" id="GO:0007165">
    <property type="term" value="P:signal transduction"/>
    <property type="evidence" value="ECO:0007669"/>
    <property type="project" value="UniProtKB-KW"/>
</dbReference>
<keyword evidence="5 10" id="KW-0552">Olfaction</keyword>
<keyword evidence="7 10" id="KW-0472">Membrane</keyword>
<gene>
    <name evidence="11" type="primary">OR6</name>
</gene>
<feature type="transmembrane region" description="Helical" evidence="10">
    <location>
        <begin position="36"/>
        <end position="56"/>
    </location>
</feature>
<dbReference type="GO" id="GO:0004984">
    <property type="term" value="F:olfactory receptor activity"/>
    <property type="evidence" value="ECO:0007669"/>
    <property type="project" value="InterPro"/>
</dbReference>
<evidence type="ECO:0000256" key="8">
    <source>
        <dbReference type="ARBA" id="ARBA00023170"/>
    </source>
</evidence>
<accession>A0A385H5Z8</accession>
<dbReference type="PANTHER" id="PTHR21137">
    <property type="entry name" value="ODORANT RECEPTOR"/>
    <property type="match status" value="1"/>
</dbReference>
<keyword evidence="8 10" id="KW-0675">Receptor</keyword>
<comment type="similarity">
    <text evidence="10">Belongs to the insect chemoreceptor superfamily. Heteromeric odorant receptor channel (TC 1.A.69) family.</text>
</comment>
<keyword evidence="3 10" id="KW-0716">Sensory transduction</keyword>
<feature type="transmembrane region" description="Helical" evidence="10">
    <location>
        <begin position="62"/>
        <end position="81"/>
    </location>
</feature>
<proteinExistence type="evidence at transcript level"/>
<dbReference type="PANTHER" id="PTHR21137:SF35">
    <property type="entry name" value="ODORANT RECEPTOR 19A-RELATED"/>
    <property type="match status" value="1"/>
</dbReference>
<comment type="subcellular location">
    <subcellularLocation>
        <location evidence="1 10">Cell membrane</location>
        <topology evidence="1 10">Multi-pass membrane protein</topology>
    </subcellularLocation>
</comment>
<evidence type="ECO:0000256" key="9">
    <source>
        <dbReference type="ARBA" id="ARBA00023224"/>
    </source>
</evidence>
<keyword evidence="2" id="KW-1003">Cell membrane</keyword>
<feature type="transmembrane region" description="Helical" evidence="10">
    <location>
        <begin position="120"/>
        <end position="141"/>
    </location>
</feature>
<dbReference type="AlphaFoldDB" id="A0A385H5Z8"/>
<evidence type="ECO:0000256" key="7">
    <source>
        <dbReference type="ARBA" id="ARBA00023136"/>
    </source>
</evidence>